<name>A0A9I9CXS9_CUCME</name>
<dbReference type="PANTHER" id="PTHR47936:SF1">
    <property type="entry name" value="PENTATRICOPEPTIDE REPEAT-CONTAINING PROTEIN GUN1, CHLOROPLASTIC"/>
    <property type="match status" value="1"/>
</dbReference>
<evidence type="ECO:0008006" key="5">
    <source>
        <dbReference type="Google" id="ProtNLM"/>
    </source>
</evidence>
<dbReference type="InterPro" id="IPR002885">
    <property type="entry name" value="PPR_rpt"/>
</dbReference>
<dbReference type="AlphaFoldDB" id="A0A9I9CXS9"/>
<dbReference type="EnsemblPlants" id="MELO3C010129.2.1">
    <property type="protein sequence ID" value="MELO3C010129.2.1"/>
    <property type="gene ID" value="MELO3C010129.2"/>
</dbReference>
<dbReference type="PANTHER" id="PTHR47936">
    <property type="entry name" value="PPR_LONG DOMAIN-CONTAINING PROTEIN"/>
    <property type="match status" value="1"/>
</dbReference>
<feature type="repeat" description="PPR" evidence="3">
    <location>
        <begin position="206"/>
        <end position="240"/>
    </location>
</feature>
<evidence type="ECO:0000313" key="4">
    <source>
        <dbReference type="EnsemblPlants" id="MELO3C010129.2.1"/>
    </source>
</evidence>
<feature type="repeat" description="PPR" evidence="3">
    <location>
        <begin position="136"/>
        <end position="170"/>
    </location>
</feature>
<dbReference type="GO" id="GO:0031930">
    <property type="term" value="P:mitochondria-nucleus signaling pathway"/>
    <property type="evidence" value="ECO:0007669"/>
    <property type="project" value="TreeGrafter"/>
</dbReference>
<protein>
    <recommendedName>
        <fullName evidence="5">Pentatricopeptide repeat-containing protein</fullName>
    </recommendedName>
</protein>
<dbReference type="InterPro" id="IPR011990">
    <property type="entry name" value="TPR-like_helical_dom_sf"/>
</dbReference>
<organism evidence="4">
    <name type="scientific">Cucumis melo</name>
    <name type="common">Muskmelon</name>
    <dbReference type="NCBI Taxonomy" id="3656"/>
    <lineage>
        <taxon>Eukaryota</taxon>
        <taxon>Viridiplantae</taxon>
        <taxon>Streptophyta</taxon>
        <taxon>Embryophyta</taxon>
        <taxon>Tracheophyta</taxon>
        <taxon>Spermatophyta</taxon>
        <taxon>Magnoliopsida</taxon>
        <taxon>eudicotyledons</taxon>
        <taxon>Gunneridae</taxon>
        <taxon>Pentapetalae</taxon>
        <taxon>rosids</taxon>
        <taxon>fabids</taxon>
        <taxon>Cucurbitales</taxon>
        <taxon>Cucurbitaceae</taxon>
        <taxon>Benincaseae</taxon>
        <taxon>Cucumis</taxon>
    </lineage>
</organism>
<dbReference type="GO" id="GO:0009507">
    <property type="term" value="C:chloroplast"/>
    <property type="evidence" value="ECO:0007669"/>
    <property type="project" value="TreeGrafter"/>
</dbReference>
<evidence type="ECO:0000256" key="1">
    <source>
        <dbReference type="ARBA" id="ARBA00007626"/>
    </source>
</evidence>
<dbReference type="Pfam" id="PF13041">
    <property type="entry name" value="PPR_2"/>
    <property type="match status" value="1"/>
</dbReference>
<evidence type="ECO:0000256" key="2">
    <source>
        <dbReference type="ARBA" id="ARBA00022737"/>
    </source>
</evidence>
<feature type="repeat" description="PPR" evidence="3">
    <location>
        <begin position="308"/>
        <end position="342"/>
    </location>
</feature>
<accession>A0A9I9CXS9</accession>
<dbReference type="Pfam" id="PF01535">
    <property type="entry name" value="PPR"/>
    <property type="match status" value="1"/>
</dbReference>
<comment type="similarity">
    <text evidence="1">Belongs to the PPR family. P subfamily.</text>
</comment>
<sequence length="381" mass="42923">MAYTLTVQNYMVTVNGQHECSKQEYASTGIGQCLLEKEKLSSLHLNCLCKSSCISSYSCHWSTTLGFGRKQRVLHFKGLQRSVCIDRVDNTYEDELVLNGHEIKVERNFAEKMTKKRISSHNGSSLYLDGPFVGNDEQTNNEILQKFCNKGKLMEASRLVDIMASRNQIPDFHCCVNLIRGFVKIDRIDKAVQALKIMVMSGGVPDVITYNMVIGGLCKQGHLESAIELLDDMSLSGCPPDVITYNAVIRHMFDNGCFDQAIEFWKEQLRKGTPPYLITYTILIELVWKHRGTVRAIEGILKGGHKVNSSSYRFLVHELCINKKVDLAIQVLEMMLSSQCKPNETIYSTIINSIASSGLKEQADELRQKLIELKVLGKKAV</sequence>
<feature type="repeat" description="PPR" evidence="3">
    <location>
        <begin position="241"/>
        <end position="275"/>
    </location>
</feature>
<dbReference type="Gene3D" id="1.25.40.10">
    <property type="entry name" value="Tetratricopeptide repeat domain"/>
    <property type="match status" value="3"/>
</dbReference>
<dbReference type="Gramene" id="MELO3C010129.2.1">
    <property type="protein sequence ID" value="MELO3C010129.2.1"/>
    <property type="gene ID" value="MELO3C010129.2"/>
</dbReference>
<proteinExistence type="inferred from homology"/>
<reference evidence="4" key="1">
    <citation type="submission" date="2023-03" db="UniProtKB">
        <authorList>
            <consortium name="EnsemblPlants"/>
        </authorList>
    </citation>
    <scope>IDENTIFICATION</scope>
</reference>
<dbReference type="GO" id="GO:0010019">
    <property type="term" value="P:chloroplast-nucleus signaling pathway"/>
    <property type="evidence" value="ECO:0007669"/>
    <property type="project" value="TreeGrafter"/>
</dbReference>
<dbReference type="NCBIfam" id="TIGR00756">
    <property type="entry name" value="PPR"/>
    <property type="match status" value="4"/>
</dbReference>
<evidence type="ECO:0000256" key="3">
    <source>
        <dbReference type="PROSITE-ProRule" id="PRU00708"/>
    </source>
</evidence>
<dbReference type="Pfam" id="PF13812">
    <property type="entry name" value="PPR_3"/>
    <property type="match status" value="1"/>
</dbReference>
<keyword evidence="2" id="KW-0677">Repeat</keyword>
<dbReference type="PROSITE" id="PS51375">
    <property type="entry name" value="PPR"/>
    <property type="match status" value="4"/>
</dbReference>